<organism evidence="1 2">
    <name type="scientific">Ruegeria aquimaris</name>
    <dbReference type="NCBI Taxonomy" id="2984333"/>
    <lineage>
        <taxon>Bacteria</taxon>
        <taxon>Pseudomonadati</taxon>
        <taxon>Pseudomonadota</taxon>
        <taxon>Alphaproteobacteria</taxon>
        <taxon>Rhodobacterales</taxon>
        <taxon>Roseobacteraceae</taxon>
        <taxon>Ruegeria</taxon>
    </lineage>
</organism>
<comment type="caution">
    <text evidence="1">The sequence shown here is derived from an EMBL/GenBank/DDBJ whole genome shotgun (WGS) entry which is preliminary data.</text>
</comment>
<dbReference type="RefSeq" id="WP_263829468.1">
    <property type="nucleotide sequence ID" value="NZ_JAOWLB010000011.1"/>
</dbReference>
<reference evidence="1 2" key="1">
    <citation type="submission" date="2022-10" db="EMBL/GenBank/DDBJ databases">
        <title>Ruegeria sp. nov., isolated from ocean surface sediments.</title>
        <authorList>
            <person name="He W."/>
            <person name="Xue H.-P."/>
            <person name="Zhang D.-F."/>
        </authorList>
    </citation>
    <scope>NUCLEOTIDE SEQUENCE [LARGE SCALE GENOMIC DNA]</scope>
    <source>
        <strain evidence="1 2">XHP0148</strain>
    </source>
</reference>
<evidence type="ECO:0000313" key="2">
    <source>
        <dbReference type="Proteomes" id="UP001320899"/>
    </source>
</evidence>
<name>A0ABT3AM25_9RHOB</name>
<protein>
    <submittedName>
        <fullName evidence="1">Uncharacterized protein</fullName>
    </submittedName>
</protein>
<evidence type="ECO:0000313" key="1">
    <source>
        <dbReference type="EMBL" id="MCV2889737.1"/>
    </source>
</evidence>
<sequence>MAHVNKVLRSINLDGETICVDIFLRPDGSFGFDEFRRDPEDGRGWYSIGHHGTGRYANEDQALRAALDTVGWLADALDA</sequence>
<keyword evidence="2" id="KW-1185">Reference proteome</keyword>
<dbReference type="Proteomes" id="UP001320899">
    <property type="component" value="Unassembled WGS sequence"/>
</dbReference>
<accession>A0ABT3AM25</accession>
<gene>
    <name evidence="1" type="ORF">OE747_15440</name>
</gene>
<dbReference type="EMBL" id="JAOWLB010000011">
    <property type="protein sequence ID" value="MCV2889737.1"/>
    <property type="molecule type" value="Genomic_DNA"/>
</dbReference>
<proteinExistence type="predicted"/>